<name>A0A6I2MG21_9BACI</name>
<sequence>MKYLNFNKLYIITLFLSFILVVYFLSIGIKYPYVGASVRFNDADKLEITLIEPNTWASKVGLKTGDKVTSINHDHSHEHYPAVRYGMLEQLENVTIERNGKEISYVVKDSIISHQSLFLVVVPIILYVLCLFCSYFIYKTNKKLKLQSAFLLNIFLLMITLAHFSGTGSSRGDVISRYLNLSFFLSVPVTYMSFLYYYFKELGKKLFSEKYLYLSFLIVAINILAELSTETVNFSYSFFYIFVKNLNLASFVILFALTFIVKFVGLKKVRYSAQGYLVKILIITNIVAFSPFVLLYILPYVFLNKHIFPPNILAAFLLLIPFSLVYQFLATKIYDIEFILGRVRYYALLAVLPTVVCVSIMLIIKENSPTFYPIKLSIFIYITMLVVFYVKEILDFRFRFKRFSEKYNYQDSIFKYTQSIRKASKLDHVINELKQVITDVLLVSRANYVEVDKNGNIISVEIHMKGTDYLSYEKEITKASHEIGKIVEVDRGFVINVGETDDRSYVMVCLSMLNTPRLNRDEISWLKTLSFYTNISLENFLKIEELMNHLEKIKSEGSNPAWLTKVLFSIEEKQRSNLAKDLHDSVLQDLISLKRQSELALAELEMAPTVFRDQLKDMNSSMTNIIKTTRETCQELRPQLLYDLGLVKALQKLAAQYNESAAFDVRLNTGNFTKAIDIDTQLNLYRIVQELLTNAGKHSNALHVLVMLVCIKDKIVLHYEDDGIGFDQSELYSNNQSMGLSGITERVKALNGSLHIETSKGNGFKVVVEL</sequence>
<dbReference type="InterPro" id="IPR003594">
    <property type="entry name" value="HATPase_dom"/>
</dbReference>
<dbReference type="PANTHER" id="PTHR24421">
    <property type="entry name" value="NITRATE/NITRITE SENSOR PROTEIN NARX-RELATED"/>
    <property type="match status" value="1"/>
</dbReference>
<evidence type="ECO:0000256" key="7">
    <source>
        <dbReference type="ARBA" id="ARBA00023012"/>
    </source>
</evidence>
<dbReference type="EMBL" id="WKKF01000002">
    <property type="protein sequence ID" value="MRX54753.1"/>
    <property type="molecule type" value="Genomic_DNA"/>
</dbReference>
<comment type="caution">
    <text evidence="10">The sequence shown here is derived from an EMBL/GenBank/DDBJ whole genome shotgun (WGS) entry which is preliminary data.</text>
</comment>
<feature type="transmembrane region" description="Helical" evidence="8">
    <location>
        <begin position="343"/>
        <end position="364"/>
    </location>
</feature>
<keyword evidence="11" id="KW-1185">Reference proteome</keyword>
<dbReference type="GO" id="GO:0016020">
    <property type="term" value="C:membrane"/>
    <property type="evidence" value="ECO:0007669"/>
    <property type="project" value="InterPro"/>
</dbReference>
<dbReference type="Pfam" id="PF02518">
    <property type="entry name" value="HATPase_c"/>
    <property type="match status" value="1"/>
</dbReference>
<evidence type="ECO:0000313" key="11">
    <source>
        <dbReference type="Proteomes" id="UP000441585"/>
    </source>
</evidence>
<gene>
    <name evidence="10" type="ORF">GJU41_12290</name>
</gene>
<proteinExistence type="predicted"/>
<dbReference type="InterPro" id="IPR036890">
    <property type="entry name" value="HATPase_C_sf"/>
</dbReference>
<accession>A0A6I2MG21</accession>
<keyword evidence="8" id="KW-0472">Membrane</keyword>
<dbReference type="Gene3D" id="1.20.5.1930">
    <property type="match status" value="1"/>
</dbReference>
<evidence type="ECO:0000256" key="6">
    <source>
        <dbReference type="ARBA" id="ARBA00022840"/>
    </source>
</evidence>
<dbReference type="InterPro" id="IPR005467">
    <property type="entry name" value="His_kinase_dom"/>
</dbReference>
<comment type="catalytic activity">
    <reaction evidence="1">
        <text>ATP + protein L-histidine = ADP + protein N-phospho-L-histidine.</text>
        <dbReference type="EC" id="2.7.13.3"/>
    </reaction>
</comment>
<feature type="transmembrane region" description="Helical" evidence="8">
    <location>
        <begin position="178"/>
        <end position="199"/>
    </location>
</feature>
<protein>
    <recommendedName>
        <fullName evidence="2">histidine kinase</fullName>
        <ecNumber evidence="2">2.7.13.3</ecNumber>
    </recommendedName>
</protein>
<dbReference type="EC" id="2.7.13.3" evidence="2"/>
<evidence type="ECO:0000256" key="5">
    <source>
        <dbReference type="ARBA" id="ARBA00022777"/>
    </source>
</evidence>
<feature type="transmembrane region" description="Helical" evidence="8">
    <location>
        <begin position="150"/>
        <end position="166"/>
    </location>
</feature>
<feature type="transmembrane region" description="Helical" evidence="8">
    <location>
        <begin position="211"/>
        <end position="228"/>
    </location>
</feature>
<dbReference type="InterPro" id="IPR011712">
    <property type="entry name" value="Sig_transdc_His_kin_sub3_dim/P"/>
</dbReference>
<feature type="transmembrane region" description="Helical" evidence="8">
    <location>
        <begin position="370"/>
        <end position="390"/>
    </location>
</feature>
<evidence type="ECO:0000256" key="2">
    <source>
        <dbReference type="ARBA" id="ARBA00012438"/>
    </source>
</evidence>
<dbReference type="PROSITE" id="PS50109">
    <property type="entry name" value="HIS_KIN"/>
    <property type="match status" value="1"/>
</dbReference>
<dbReference type="CDD" id="cd16917">
    <property type="entry name" value="HATPase_UhpB-NarQ-NarX-like"/>
    <property type="match status" value="1"/>
</dbReference>
<dbReference type="Proteomes" id="UP000441585">
    <property type="component" value="Unassembled WGS sequence"/>
</dbReference>
<dbReference type="GO" id="GO:0046983">
    <property type="term" value="F:protein dimerization activity"/>
    <property type="evidence" value="ECO:0007669"/>
    <property type="project" value="InterPro"/>
</dbReference>
<keyword evidence="5 10" id="KW-0418">Kinase</keyword>
<feature type="transmembrane region" description="Helical" evidence="8">
    <location>
        <begin position="312"/>
        <end position="331"/>
    </location>
</feature>
<keyword evidence="8" id="KW-1133">Transmembrane helix</keyword>
<feature type="transmembrane region" description="Helical" evidence="8">
    <location>
        <begin position="248"/>
        <end position="265"/>
    </location>
</feature>
<dbReference type="InterPro" id="IPR050482">
    <property type="entry name" value="Sensor_HK_TwoCompSys"/>
</dbReference>
<dbReference type="Gene3D" id="3.30.565.10">
    <property type="entry name" value="Histidine kinase-like ATPase, C-terminal domain"/>
    <property type="match status" value="1"/>
</dbReference>
<dbReference type="SUPFAM" id="SSF50156">
    <property type="entry name" value="PDZ domain-like"/>
    <property type="match status" value="1"/>
</dbReference>
<dbReference type="PANTHER" id="PTHR24421:SF60">
    <property type="entry name" value="SENSOR HISTIDINE KINASE COMP"/>
    <property type="match status" value="1"/>
</dbReference>
<feature type="domain" description="Histidine kinase" evidence="9">
    <location>
        <begin position="684"/>
        <end position="770"/>
    </location>
</feature>
<evidence type="ECO:0000256" key="8">
    <source>
        <dbReference type="SAM" id="Phobius"/>
    </source>
</evidence>
<feature type="transmembrane region" description="Helical" evidence="8">
    <location>
        <begin position="277"/>
        <end position="300"/>
    </location>
</feature>
<feature type="transmembrane region" description="Helical" evidence="8">
    <location>
        <begin position="9"/>
        <end position="29"/>
    </location>
</feature>
<keyword evidence="7" id="KW-0902">Two-component regulatory system</keyword>
<keyword evidence="3" id="KW-0808">Transferase</keyword>
<evidence type="ECO:0000256" key="3">
    <source>
        <dbReference type="ARBA" id="ARBA00022679"/>
    </source>
</evidence>
<dbReference type="Pfam" id="PF07730">
    <property type="entry name" value="HisKA_3"/>
    <property type="match status" value="1"/>
</dbReference>
<organism evidence="10 11">
    <name type="scientific">Metabacillus idriensis</name>
    <dbReference type="NCBI Taxonomy" id="324768"/>
    <lineage>
        <taxon>Bacteria</taxon>
        <taxon>Bacillati</taxon>
        <taxon>Bacillota</taxon>
        <taxon>Bacilli</taxon>
        <taxon>Bacillales</taxon>
        <taxon>Bacillaceae</taxon>
        <taxon>Metabacillus</taxon>
    </lineage>
</organism>
<dbReference type="GO" id="GO:0005524">
    <property type="term" value="F:ATP binding"/>
    <property type="evidence" value="ECO:0007669"/>
    <property type="project" value="UniProtKB-KW"/>
</dbReference>
<evidence type="ECO:0000313" key="10">
    <source>
        <dbReference type="EMBL" id="MRX54753.1"/>
    </source>
</evidence>
<dbReference type="AlphaFoldDB" id="A0A6I2MG21"/>
<reference evidence="10 11" key="1">
    <citation type="submission" date="2019-11" db="EMBL/GenBank/DDBJ databases">
        <title>Bacillus idriensis genome.</title>
        <authorList>
            <person name="Konopka E.N."/>
            <person name="Newman J.D."/>
        </authorList>
    </citation>
    <scope>NUCLEOTIDE SEQUENCE [LARGE SCALE GENOMIC DNA]</scope>
    <source>
        <strain evidence="10 11">DSM 19097</strain>
    </source>
</reference>
<dbReference type="GO" id="GO:0000155">
    <property type="term" value="F:phosphorelay sensor kinase activity"/>
    <property type="evidence" value="ECO:0007669"/>
    <property type="project" value="InterPro"/>
</dbReference>
<feature type="transmembrane region" description="Helical" evidence="8">
    <location>
        <begin position="117"/>
        <end position="138"/>
    </location>
</feature>
<evidence type="ECO:0000256" key="1">
    <source>
        <dbReference type="ARBA" id="ARBA00000085"/>
    </source>
</evidence>
<keyword evidence="6" id="KW-0067">ATP-binding</keyword>
<keyword evidence="4" id="KW-0547">Nucleotide-binding</keyword>
<keyword evidence="8" id="KW-0812">Transmembrane</keyword>
<evidence type="ECO:0000259" key="9">
    <source>
        <dbReference type="PROSITE" id="PS50109"/>
    </source>
</evidence>
<dbReference type="InterPro" id="IPR036034">
    <property type="entry name" value="PDZ_sf"/>
</dbReference>
<dbReference type="SUPFAM" id="SSF55874">
    <property type="entry name" value="ATPase domain of HSP90 chaperone/DNA topoisomerase II/histidine kinase"/>
    <property type="match status" value="1"/>
</dbReference>
<evidence type="ECO:0000256" key="4">
    <source>
        <dbReference type="ARBA" id="ARBA00022741"/>
    </source>
</evidence>